<evidence type="ECO:0000313" key="1">
    <source>
        <dbReference type="EMBL" id="WFD49575.1"/>
    </source>
</evidence>
<proteinExistence type="predicted"/>
<organism evidence="1 2">
    <name type="scientific">Malassezia furfur</name>
    <name type="common">Pityriasis versicolor infection agent</name>
    <name type="synonym">Pityrosporum furfur</name>
    <dbReference type="NCBI Taxonomy" id="55194"/>
    <lineage>
        <taxon>Eukaryota</taxon>
        <taxon>Fungi</taxon>
        <taxon>Dikarya</taxon>
        <taxon>Basidiomycota</taxon>
        <taxon>Ustilaginomycotina</taxon>
        <taxon>Malasseziomycetes</taxon>
        <taxon>Malasseziales</taxon>
        <taxon>Malasseziaceae</taxon>
        <taxon>Malassezia</taxon>
    </lineage>
</organism>
<dbReference type="GO" id="GO:0032259">
    <property type="term" value="P:methylation"/>
    <property type="evidence" value="ECO:0007669"/>
    <property type="project" value="UniProtKB-KW"/>
</dbReference>
<reference evidence="1 2" key="1">
    <citation type="journal article" date="2020" name="Elife">
        <title>Loss of centromere function drives karyotype evolution in closely related Malassezia species.</title>
        <authorList>
            <person name="Sankaranarayanan S.R."/>
            <person name="Ianiri G."/>
            <person name="Coelho M.A."/>
            <person name="Reza M.H."/>
            <person name="Thimmappa B.C."/>
            <person name="Ganguly P."/>
            <person name="Vadnala R.N."/>
            <person name="Sun S."/>
            <person name="Siddharthan R."/>
            <person name="Tellgren-Roth C."/>
            <person name="Dawson T.L."/>
            <person name="Heitman J."/>
            <person name="Sanyal K."/>
        </authorList>
    </citation>
    <scope>NUCLEOTIDE SEQUENCE [LARGE SCALE GENOMIC DNA]</scope>
    <source>
        <strain evidence="1">CBS14141</strain>
    </source>
</reference>
<keyword evidence="1" id="KW-0489">Methyltransferase</keyword>
<dbReference type="GO" id="GO:0106335">
    <property type="term" value="F:tRNA (5-carboxymethyluridine(34)-5-O)-methyltransferase activity"/>
    <property type="evidence" value="ECO:0007669"/>
    <property type="project" value="UniProtKB-EC"/>
</dbReference>
<protein>
    <submittedName>
        <fullName evidence="1">tRNA (Carboxymethyluridine(34)-5-O)-methyltransferase</fullName>
        <ecNumber evidence="1">2.1.1.229</ecNumber>
    </submittedName>
</protein>
<dbReference type="EMBL" id="CP046238">
    <property type="protein sequence ID" value="WFD49575.1"/>
    <property type="molecule type" value="Genomic_DNA"/>
</dbReference>
<accession>A0ABY8EYN5</accession>
<name>A0ABY8EYN5_MALFU</name>
<sequence length="661" mass="68035">MATTDAAAAAPPRSAYALVTQLRDAVAALRADTPARDALHVLDARTAAHLGLYPLGADTAPRLAPETWSDACDALQSAALAARQHLAAHAPTHLAELGVQATEYVRAAHGVDAAARLADAPDAASALPAPLYMGALRADAPRTPPHDAAHAIADALCAAIEPVAAQLRLESFVERVDAPDADAPDTLPDAVQRTHTFTSGGRIIVLDIELGVDTASRAPHVRLQISYARAEDTPSPSAPSDTRLAALLGTLLQQLALVLYGATHVDDAALRACAPPTAPATPYAYALCLWRAFVAHLATLAYLDELSAHAVRRVEGSPAVDLFAVLEAAGTCAEQLCTQQATALGVPPRTPLATLATSHPDAAQRLTRCAHGIALQHTVAPYLVLVYALPAPHAPPGGAPWHATLRLAPCAVPLADAAAAPAAPELPPPARTGLHADGTLVTHVARAPPLRSGHAAQRPVAYVARLAPSVAVPHRVAHAVWAACGLAPPPWSDTRPAPPPAHTDYAAALLPRGAWRAAPGDASTQLRTLSALPHTSLAQLYAALGLLRDHARIGELLRNAAPTRTPVTLAVAAHGASSAVCLSFAVASRAALARVRIAPTPHTASGWAIDAEAVRPGAASTHTLSDADTAAWADTLADAAQLRDVVDAAHAWAETALAPRS</sequence>
<gene>
    <name evidence="1" type="primary">TRM9_2</name>
    <name evidence="1" type="ORF">GLX27_004258</name>
</gene>
<dbReference type="Proteomes" id="UP000818624">
    <property type="component" value="Chromosome 5"/>
</dbReference>
<keyword evidence="1" id="KW-0808">Transferase</keyword>
<evidence type="ECO:0000313" key="2">
    <source>
        <dbReference type="Proteomes" id="UP000818624"/>
    </source>
</evidence>
<dbReference type="EC" id="2.1.1.229" evidence="1"/>
<keyword evidence="2" id="KW-1185">Reference proteome</keyword>